<organism evidence="9 10">
    <name type="scientific">Larinioides sclopetarius</name>
    <dbReference type="NCBI Taxonomy" id="280406"/>
    <lineage>
        <taxon>Eukaryota</taxon>
        <taxon>Metazoa</taxon>
        <taxon>Ecdysozoa</taxon>
        <taxon>Arthropoda</taxon>
        <taxon>Chelicerata</taxon>
        <taxon>Arachnida</taxon>
        <taxon>Araneae</taxon>
        <taxon>Araneomorphae</taxon>
        <taxon>Entelegynae</taxon>
        <taxon>Araneoidea</taxon>
        <taxon>Araneidae</taxon>
        <taxon>Larinioides</taxon>
    </lineage>
</organism>
<evidence type="ECO:0000256" key="3">
    <source>
        <dbReference type="ARBA" id="ARBA00022824"/>
    </source>
</evidence>
<feature type="domain" description="Neuroblastoma-amplified sequence N-terminal" evidence="7">
    <location>
        <begin position="71"/>
        <end position="355"/>
    </location>
</feature>
<dbReference type="InterPro" id="IPR029145">
    <property type="entry name" value="NBAS_N"/>
</dbReference>
<accession>A0AAV2AGD0</accession>
<dbReference type="PROSITE" id="PS50082">
    <property type="entry name" value="WD_REPEATS_2"/>
    <property type="match status" value="1"/>
</dbReference>
<feature type="domain" description="Sec39" evidence="6">
    <location>
        <begin position="1020"/>
        <end position="1339"/>
    </location>
</feature>
<proteinExistence type="predicted"/>
<evidence type="ECO:0000259" key="7">
    <source>
        <dbReference type="Pfam" id="PF15492"/>
    </source>
</evidence>
<keyword evidence="4" id="KW-0653">Protein transport</keyword>
<name>A0AAV2AGD0_9ARAC</name>
<evidence type="ECO:0000259" key="8">
    <source>
        <dbReference type="Pfam" id="PF22913"/>
    </source>
</evidence>
<dbReference type="GO" id="GO:0006890">
    <property type="term" value="P:retrograde vesicle-mediated transport, Golgi to endoplasmic reticulum"/>
    <property type="evidence" value="ECO:0007669"/>
    <property type="project" value="InterPro"/>
</dbReference>
<keyword evidence="2" id="KW-0813">Transport</keyword>
<dbReference type="EMBL" id="CAXIEN010000160">
    <property type="protein sequence ID" value="CAL1282752.1"/>
    <property type="molecule type" value="Genomic_DNA"/>
</dbReference>
<evidence type="ECO:0008006" key="11">
    <source>
        <dbReference type="Google" id="ProtNLM"/>
    </source>
</evidence>
<evidence type="ECO:0000313" key="10">
    <source>
        <dbReference type="Proteomes" id="UP001497382"/>
    </source>
</evidence>
<dbReference type="Pfam" id="PF08314">
    <property type="entry name" value="Sec39"/>
    <property type="match status" value="2"/>
</dbReference>
<feature type="domain" description="Sec39" evidence="6">
    <location>
        <begin position="715"/>
        <end position="925"/>
    </location>
</feature>
<evidence type="ECO:0000256" key="1">
    <source>
        <dbReference type="ARBA" id="ARBA00004240"/>
    </source>
</evidence>
<dbReference type="GO" id="GO:0015031">
    <property type="term" value="P:protein transport"/>
    <property type="evidence" value="ECO:0007669"/>
    <property type="project" value="UniProtKB-KW"/>
</dbReference>
<dbReference type="Gene3D" id="2.130.10.10">
    <property type="entry name" value="YVTN repeat-like/Quinoprotein amine dehydrogenase"/>
    <property type="match status" value="1"/>
</dbReference>
<dbReference type="InterPro" id="IPR001680">
    <property type="entry name" value="WD40_rpt"/>
</dbReference>
<comment type="subcellular location">
    <subcellularLocation>
        <location evidence="1">Endoplasmic reticulum</location>
    </subcellularLocation>
</comment>
<dbReference type="PANTHER" id="PTHR15922">
    <property type="entry name" value="NEUROBLASTOMA-AMPLIFIED SEQUENCE"/>
    <property type="match status" value="1"/>
</dbReference>
<dbReference type="InterPro" id="IPR013244">
    <property type="entry name" value="Sec39_domain"/>
</dbReference>
<dbReference type="GO" id="GO:0070939">
    <property type="term" value="C:Dsl1/NZR complex"/>
    <property type="evidence" value="ECO:0007669"/>
    <property type="project" value="TreeGrafter"/>
</dbReference>
<protein>
    <recommendedName>
        <fullName evidence="11">Neuroblastoma-amplified sequence</fullName>
    </recommendedName>
</protein>
<evidence type="ECO:0000256" key="2">
    <source>
        <dbReference type="ARBA" id="ARBA00022448"/>
    </source>
</evidence>
<dbReference type="InterPro" id="IPR054751">
    <property type="entry name" value="NBAS_C"/>
</dbReference>
<dbReference type="InterPro" id="IPR015943">
    <property type="entry name" value="WD40/YVTN_repeat-like_dom_sf"/>
</dbReference>
<comment type="caution">
    <text evidence="9">The sequence shown here is derived from an EMBL/GenBank/DDBJ whole genome shotgun (WGS) entry which is preliminary data.</text>
</comment>
<dbReference type="Pfam" id="PF15492">
    <property type="entry name" value="Nbas_N"/>
    <property type="match status" value="1"/>
</dbReference>
<evidence type="ECO:0000259" key="6">
    <source>
        <dbReference type="Pfam" id="PF08314"/>
    </source>
</evidence>
<evidence type="ECO:0000256" key="4">
    <source>
        <dbReference type="ARBA" id="ARBA00022927"/>
    </source>
</evidence>
<dbReference type="SUPFAM" id="SSF50978">
    <property type="entry name" value="WD40 repeat-like"/>
    <property type="match status" value="1"/>
</dbReference>
<dbReference type="Proteomes" id="UP001497382">
    <property type="component" value="Unassembled WGS sequence"/>
</dbReference>
<dbReference type="PANTHER" id="PTHR15922:SF2">
    <property type="entry name" value="NBAS SUBUNIT OF NRZ TETHERING COMPLEX"/>
    <property type="match status" value="1"/>
</dbReference>
<feature type="domain" description="NBAS subunit of NRZ tethering complex C-terminal" evidence="8">
    <location>
        <begin position="1964"/>
        <end position="2084"/>
    </location>
</feature>
<dbReference type="Pfam" id="PF22913">
    <property type="entry name" value="NBAS_11th"/>
    <property type="match status" value="1"/>
</dbReference>
<keyword evidence="5" id="KW-0853">WD repeat</keyword>
<dbReference type="InterPro" id="IPR036322">
    <property type="entry name" value="WD40_repeat_dom_sf"/>
</dbReference>
<feature type="repeat" description="WD" evidence="5">
    <location>
        <begin position="299"/>
        <end position="340"/>
    </location>
</feature>
<evidence type="ECO:0000313" key="9">
    <source>
        <dbReference type="EMBL" id="CAL1282752.1"/>
    </source>
</evidence>
<evidence type="ECO:0000256" key="5">
    <source>
        <dbReference type="PROSITE-ProRule" id="PRU00221"/>
    </source>
</evidence>
<keyword evidence="10" id="KW-1185">Reference proteome</keyword>
<reference evidence="9 10" key="1">
    <citation type="submission" date="2024-04" db="EMBL/GenBank/DDBJ databases">
        <authorList>
            <person name="Rising A."/>
            <person name="Reimegard J."/>
            <person name="Sonavane S."/>
            <person name="Akerstrom W."/>
            <person name="Nylinder S."/>
            <person name="Hedman E."/>
            <person name="Kallberg Y."/>
        </authorList>
    </citation>
    <scope>NUCLEOTIDE SEQUENCE [LARGE SCALE GENOMIC DNA]</scope>
</reference>
<keyword evidence="3" id="KW-0256">Endoplasmic reticulum</keyword>
<gene>
    <name evidence="9" type="ORF">LARSCL_LOCUS12241</name>
</gene>
<sequence>MLQEIQDVENNILYELLIYAEWQQEPEVQGKASLDRADGNEGYISKLLAPLTRSSCPPSTVRQLINLQMPWAFAIGGNGAVIAILQDSSLEIRTSRDEYGAIIGRTQVAKEQYPQWRRILWSPDCTMLACAQSNGKLDFYDLIGAHMFTINNMASTSAQNGKQDFGNAIAGMAFSDVRVKNTQWSYEFLVANYMGDVHGYFISPSDGFNPSHTFSLSSCYPTGITCFVYHPADNVLIFCGKSLKLSFTSGTSAAAQMGMSVWRMLSDSPYYKLALSVDEQIAYSRVNWKTLLSQYYFYQQSHEDLVFKMSISPNGKILATVLISGALSLWDLPSLRLKKYWQLQLQPNFGDVNPQLCEPGMKKKGDFSSDTFHSHIIDINWWSDEAIIVVRQCGAVTVSSIKTLQNLLGDSPEWFEPSPAVTSFCDRGFLALESEVRVKGKRRSLDEIDEDEESSDDEDPSVFAYSYQLAQRALYFVTDSDRFQPPRKKMKMITKTYRLLCLKSTTPEELFTRKISNEEYGEALALAKTYNLDSDLVYQRQWRKMPATVESIHDYLSKIKKRSWVLHECLERVPESFEAAKELLHYGLQGTDLKALLAIGNGEDHGRFILSSAYDSIDEDAETSLSFNSSSDADDLYDTKKKNQHKKRTALLKQINFKKLNLEQKQLCQCRLKLLHYLDRLTTYEIILGGPILADQNYDHNFFRLFRSQSGLEAALHFACNSNWEAVATLFTYHGPETLPHRLAILNNFPETTSPIEYQSLLPLFNERELVFYPWDEHQLREPDWCEIKFQKSPSSEEFLQEFYEKYKELLKYRHSQLSFPLVTEWFIERAKEIELQSGLVDNAIQLLKLGMQRNIEGLEKLYDDMITVEMLVYDCHVKVDLSLKEYEEMSGFNKVKLMMSTTTQENFLKNVHQWLVPFLNRCSKYDPGSGRSLFKNYLLSVSKIDLIYCQKILENMKSDPSFIITDFYEIVNLMLDCVYSCERTGDLKKARTIYELLLSLPDTFMRITKKLLSLPSSVGDLKRHIIVAELLQKNGLAIPLAMVKSISNSTEEVRKILIKLTRMASHRAPVLDEEEWKGLLADILEMHKILFQCVTYEDCYEMVLQSLLCSGKLENIKFAGTMMECNNKQRKHDIGPQYFKLSYTKSVSLVLAASQEYFNSSSDASDPCMSLAKSCLKLIEDVPASIEEEFDLISSVSLLKEFGVNVLPLQVRLCENRMSIVKEALQKKERNYKKSHKIMKLANLLRAGNITTHEREGKVLTLIGEHAFQAKDYNECLAACQTLIDKGHEEGWLICYTLGGCNEFENIPARYTLMSFSLAYCSEDLIETILKSKSELQLQVLQDRVKFLVGDISMNFSAADSENKLPDMAEGDSNGINTLWQTSGKTLQALQSTTQTAKEVLTTVKNVQFWKDAINWVQPLALGWNGKTFDVEEDSNANLNKQGVCAFYEGLAENAHISKLETNYQRYARPDLPQSLEVSTSILRASLIQDSLKYESESSSLQSSVILDVSKAYLPEDFLYSLSLLLTLKDAEKAEDLFKTLPSSPIVLQLATLYYTIKIHVSLNLPLADEVDKGPDPVTFCKKTLEMKNTVDASSCSADWNSCEKYFEMLQKYDKMLYDFVQAEILHSIGGGVDATRFANDDVYKKDTILGISMTLDDGVFQTALSLAVHYSVPQWDLYMTHLEYLFSESSISAVVIKERIEKFKICEKLLQHKKAFETRLKDYIYPGISGKDHEKLFMCLSLLEDCGDNEDSLKVKPSVHKKLLNKFKAAMKNIDYKKVMSPDISATYLTDIVNDSNVHMFAKVASDIPKKNEVFYESSNIYRLWAQKYFFEGNAPNSKIPITKSEWLHRYESCSNLLQRLDPADVLELVNYIIFSEKAFEKMSIDCRSDILKRIIKFCRGKSSMHKSNILLSTEWSEVASALNALHLHLQRLEDETLVQLRDSFDPKVQTYCKEFDLSKSDIDKLQCLLARIVLEGPELDLLKTFISCCPSEIGWEPSDAYMKAINVICEKIKHPQNSSFTCFKEISPIQALEAILQDMTKQQEELMMIEDMATEVLNEFCQDSEVPVATRLGILQLLEKTNFISPEYCDLLLLYRTQAVVSSTWPDLQVSEEEVKDEFQRKILFDSLLCQCQAVEHFSSLAKLLSHWPPFTPSESWSCCDEPWTKLLCGLVSLSTKEALSTAMNILEKALSYPKFGFENCQEVFLKVKEQNSILHTMKCALITNHDSLHSKAVELLANATQIFPDDYDSELLDLILKRSLTAQIISTDLYKPVIEFLLHCQDDNVQEDYKSMDTVIKELFEAGYCFEAGSLALIKNSIHTGLSTFSSAIRILCE</sequence>
<dbReference type="GO" id="GO:0000149">
    <property type="term" value="F:SNARE binding"/>
    <property type="evidence" value="ECO:0007669"/>
    <property type="project" value="TreeGrafter"/>
</dbReference>